<dbReference type="AlphaFoldDB" id="A0A2P2PIR5"/>
<accession>A0A2P2PIR5</accession>
<protein>
    <submittedName>
        <fullName evidence="3">Uncharacterized protein MANES_09G000600</fullName>
    </submittedName>
</protein>
<name>A0A2P2PIR5_RHIMU</name>
<reference evidence="3" key="1">
    <citation type="submission" date="2018-02" db="EMBL/GenBank/DDBJ databases">
        <title>Rhizophora mucronata_Transcriptome.</title>
        <authorList>
            <person name="Meera S.P."/>
            <person name="Sreeshan A."/>
            <person name="Augustine A."/>
        </authorList>
    </citation>
    <scope>NUCLEOTIDE SEQUENCE</scope>
    <source>
        <tissue evidence="3">Leaf</tissue>
    </source>
</reference>
<feature type="domain" description="DUF3444" evidence="2">
    <location>
        <begin position="2"/>
        <end position="208"/>
    </location>
</feature>
<feature type="region of interest" description="Disordered" evidence="1">
    <location>
        <begin position="263"/>
        <end position="285"/>
    </location>
</feature>
<dbReference type="InterPro" id="IPR024593">
    <property type="entry name" value="DUF3444"/>
</dbReference>
<dbReference type="Pfam" id="PF11926">
    <property type="entry name" value="DUF3444"/>
    <property type="match status" value="1"/>
</dbReference>
<dbReference type="PANTHER" id="PTHR45089">
    <property type="entry name" value="DNAJ HEAT SHOCK AMINO-TERMINAL DOMAIN PROTEIN-RELATED"/>
    <property type="match status" value="1"/>
</dbReference>
<evidence type="ECO:0000259" key="2">
    <source>
        <dbReference type="Pfam" id="PF11926"/>
    </source>
</evidence>
<dbReference type="PANTHER" id="PTHR45089:SF50">
    <property type="entry name" value="DNAJ HEAT SHOCK AMINO-TERMINAL DOMAIN PROTEIN-RELATED"/>
    <property type="match status" value="1"/>
</dbReference>
<evidence type="ECO:0000256" key="1">
    <source>
        <dbReference type="SAM" id="MobiDB-lite"/>
    </source>
</evidence>
<sequence length="285" mass="32443">MSINVPDSDFHNFDLDRTESSFGVEQVWAAYDEADGMPRYYARIHEVISLEPFKMKISWLNSRNTSEFGLPNWVDSGFPKTCGDFRSGKREISVTLNSFSHKVKWTKCSRGVIRILPRKRDIWALYRYWSPEWNENTPDKVVHKYDMVEVLDDYSEEQGISVSPLIKVTGFKTVFCSNTDPSAVRRIPKEEMLCFSHQVPDYLLTGEEANNAPKGFRELDPAATPLELIHETETSGALMVGTDMKAQEEMGKDFPNHAVDQMVGNASKSGKFETTEGDGRVKHDN</sequence>
<dbReference type="EMBL" id="GGEC01074184">
    <property type="protein sequence ID" value="MBX54668.1"/>
    <property type="molecule type" value="Transcribed_RNA"/>
</dbReference>
<feature type="compositionally biased region" description="Basic and acidic residues" evidence="1">
    <location>
        <begin position="270"/>
        <end position="285"/>
    </location>
</feature>
<evidence type="ECO:0000313" key="3">
    <source>
        <dbReference type="EMBL" id="MBX54668.1"/>
    </source>
</evidence>
<organism evidence="3">
    <name type="scientific">Rhizophora mucronata</name>
    <name type="common">Asiatic mangrove</name>
    <dbReference type="NCBI Taxonomy" id="61149"/>
    <lineage>
        <taxon>Eukaryota</taxon>
        <taxon>Viridiplantae</taxon>
        <taxon>Streptophyta</taxon>
        <taxon>Embryophyta</taxon>
        <taxon>Tracheophyta</taxon>
        <taxon>Spermatophyta</taxon>
        <taxon>Magnoliopsida</taxon>
        <taxon>eudicotyledons</taxon>
        <taxon>Gunneridae</taxon>
        <taxon>Pentapetalae</taxon>
        <taxon>rosids</taxon>
        <taxon>fabids</taxon>
        <taxon>Malpighiales</taxon>
        <taxon>Rhizophoraceae</taxon>
        <taxon>Rhizophora</taxon>
    </lineage>
</organism>
<proteinExistence type="predicted"/>